<feature type="transmembrane region" description="Helical" evidence="6">
    <location>
        <begin position="193"/>
        <end position="212"/>
    </location>
</feature>
<comment type="similarity">
    <text evidence="2">Belongs to the PA-phosphatase related phosphoesterase family.</text>
</comment>
<dbReference type="SMART" id="SM00014">
    <property type="entry name" value="acidPPc"/>
    <property type="match status" value="1"/>
</dbReference>
<dbReference type="Pfam" id="PF01569">
    <property type="entry name" value="PAP2"/>
    <property type="match status" value="1"/>
</dbReference>
<feature type="transmembrane region" description="Helical" evidence="6">
    <location>
        <begin position="224"/>
        <end position="242"/>
    </location>
</feature>
<evidence type="ECO:0000313" key="9">
    <source>
        <dbReference type="Proteomes" id="UP000054144"/>
    </source>
</evidence>
<dbReference type="EMBL" id="KN881696">
    <property type="protein sequence ID" value="KIY49976.1"/>
    <property type="molecule type" value="Genomic_DNA"/>
</dbReference>
<dbReference type="AlphaFoldDB" id="A0A0D7AF62"/>
<dbReference type="InterPro" id="IPR043216">
    <property type="entry name" value="PAP-like"/>
</dbReference>
<protein>
    <submittedName>
        <fullName evidence="8">Lipid phosphate phosphatase 1</fullName>
    </submittedName>
</protein>
<dbReference type="GO" id="GO:0016020">
    <property type="term" value="C:membrane"/>
    <property type="evidence" value="ECO:0007669"/>
    <property type="project" value="UniProtKB-SubCell"/>
</dbReference>
<dbReference type="CDD" id="cd03390">
    <property type="entry name" value="PAP2_containing_1_like"/>
    <property type="match status" value="1"/>
</dbReference>
<evidence type="ECO:0000256" key="2">
    <source>
        <dbReference type="ARBA" id="ARBA00008816"/>
    </source>
</evidence>
<dbReference type="InterPro" id="IPR036938">
    <property type="entry name" value="PAP2/HPO_sf"/>
</dbReference>
<dbReference type="GO" id="GO:0046839">
    <property type="term" value="P:phospholipid dephosphorylation"/>
    <property type="evidence" value="ECO:0007669"/>
    <property type="project" value="TreeGrafter"/>
</dbReference>
<dbReference type="Gene3D" id="1.20.144.10">
    <property type="entry name" value="Phosphatidic acid phosphatase type 2/haloperoxidase"/>
    <property type="match status" value="1"/>
</dbReference>
<dbReference type="GO" id="GO:0006644">
    <property type="term" value="P:phospholipid metabolic process"/>
    <property type="evidence" value="ECO:0007669"/>
    <property type="project" value="InterPro"/>
</dbReference>
<evidence type="ECO:0000256" key="1">
    <source>
        <dbReference type="ARBA" id="ARBA00004141"/>
    </source>
</evidence>
<proteinExistence type="inferred from homology"/>
<dbReference type="PANTHER" id="PTHR10165:SF35">
    <property type="entry name" value="RE23632P"/>
    <property type="match status" value="1"/>
</dbReference>
<evidence type="ECO:0000256" key="3">
    <source>
        <dbReference type="ARBA" id="ARBA00022692"/>
    </source>
</evidence>
<dbReference type="Proteomes" id="UP000054144">
    <property type="component" value="Unassembled WGS sequence"/>
</dbReference>
<accession>A0A0D7AF62</accession>
<evidence type="ECO:0000256" key="6">
    <source>
        <dbReference type="SAM" id="Phobius"/>
    </source>
</evidence>
<gene>
    <name evidence="8" type="ORF">FISHEDRAFT_40238</name>
</gene>
<name>A0A0D7AF62_9AGAR</name>
<feature type="transmembrane region" description="Helical" evidence="6">
    <location>
        <begin position="20"/>
        <end position="42"/>
    </location>
</feature>
<dbReference type="PANTHER" id="PTHR10165">
    <property type="entry name" value="LIPID PHOSPHATE PHOSPHATASE"/>
    <property type="match status" value="1"/>
</dbReference>
<feature type="transmembrane region" description="Helical" evidence="6">
    <location>
        <begin position="154"/>
        <end position="172"/>
    </location>
</feature>
<evidence type="ECO:0000256" key="5">
    <source>
        <dbReference type="ARBA" id="ARBA00023136"/>
    </source>
</evidence>
<dbReference type="OrthoDB" id="10030083at2759"/>
<dbReference type="GO" id="GO:0008195">
    <property type="term" value="F:phosphatidate phosphatase activity"/>
    <property type="evidence" value="ECO:0007669"/>
    <property type="project" value="TreeGrafter"/>
</dbReference>
<evidence type="ECO:0000259" key="7">
    <source>
        <dbReference type="SMART" id="SM00014"/>
    </source>
</evidence>
<sequence length="283" mass="32278">MKRFRDFFMYEGEWYSRAYVADWLVVCTMWILGWIINFLPVYERGFSIHDPSISLPKKHNQIGGWVNFILATIIPLFFILALGTYRKSLIDIHHGSIALLATRGLAALVTVCLKHSVGRLRPDFLARCKWDKNLEECIGKADSILEGRKSFPSGHASTAFAGMTFLALFLAGQMSAWRFDAPVKPGAVRSSRMVRLSLTFFPLAFATYVAITRLEDHRHHEEDIIVGSLIGILSACIFYILYWTSPFDLRDTTQPRLLYTNRGDVQLTRNTEFELTSQDVESV</sequence>
<reference evidence="8 9" key="1">
    <citation type="journal article" date="2015" name="Fungal Genet. Biol.">
        <title>Evolution of novel wood decay mechanisms in Agaricales revealed by the genome sequences of Fistulina hepatica and Cylindrobasidium torrendii.</title>
        <authorList>
            <person name="Floudas D."/>
            <person name="Held B.W."/>
            <person name="Riley R."/>
            <person name="Nagy L.G."/>
            <person name="Koehler G."/>
            <person name="Ransdell A.S."/>
            <person name="Younus H."/>
            <person name="Chow J."/>
            <person name="Chiniquy J."/>
            <person name="Lipzen A."/>
            <person name="Tritt A."/>
            <person name="Sun H."/>
            <person name="Haridas S."/>
            <person name="LaButti K."/>
            <person name="Ohm R.A."/>
            <person name="Kues U."/>
            <person name="Blanchette R.A."/>
            <person name="Grigoriev I.V."/>
            <person name="Minto R.E."/>
            <person name="Hibbett D.S."/>
        </authorList>
    </citation>
    <scope>NUCLEOTIDE SEQUENCE [LARGE SCALE GENOMIC DNA]</scope>
    <source>
        <strain evidence="8 9">ATCC 64428</strain>
    </source>
</reference>
<keyword evidence="3 6" id="KW-0812">Transmembrane</keyword>
<dbReference type="InterPro" id="IPR000326">
    <property type="entry name" value="PAP2/HPO"/>
</dbReference>
<keyword evidence="5 6" id="KW-0472">Membrane</keyword>
<dbReference type="SUPFAM" id="SSF48317">
    <property type="entry name" value="Acid phosphatase/Vanadium-dependent haloperoxidase"/>
    <property type="match status" value="1"/>
</dbReference>
<feature type="domain" description="Phosphatidic acid phosphatase type 2/haloperoxidase" evidence="7">
    <location>
        <begin position="94"/>
        <end position="239"/>
    </location>
</feature>
<keyword evidence="4 6" id="KW-1133">Transmembrane helix</keyword>
<evidence type="ECO:0000256" key="4">
    <source>
        <dbReference type="ARBA" id="ARBA00022989"/>
    </source>
</evidence>
<feature type="transmembrane region" description="Helical" evidence="6">
    <location>
        <begin position="62"/>
        <end position="85"/>
    </location>
</feature>
<keyword evidence="9" id="KW-1185">Reference proteome</keyword>
<organism evidence="8 9">
    <name type="scientific">Fistulina hepatica ATCC 64428</name>
    <dbReference type="NCBI Taxonomy" id="1128425"/>
    <lineage>
        <taxon>Eukaryota</taxon>
        <taxon>Fungi</taxon>
        <taxon>Dikarya</taxon>
        <taxon>Basidiomycota</taxon>
        <taxon>Agaricomycotina</taxon>
        <taxon>Agaricomycetes</taxon>
        <taxon>Agaricomycetidae</taxon>
        <taxon>Agaricales</taxon>
        <taxon>Fistulinaceae</taxon>
        <taxon>Fistulina</taxon>
    </lineage>
</organism>
<comment type="subcellular location">
    <subcellularLocation>
        <location evidence="1">Membrane</location>
        <topology evidence="1">Multi-pass membrane protein</topology>
    </subcellularLocation>
</comment>
<evidence type="ECO:0000313" key="8">
    <source>
        <dbReference type="EMBL" id="KIY49976.1"/>
    </source>
</evidence>